<dbReference type="SMART" id="SM00490">
    <property type="entry name" value="HELICc"/>
    <property type="match status" value="1"/>
</dbReference>
<dbReference type="HAMAP" id="MF_00969">
    <property type="entry name" value="TRCF"/>
    <property type="match status" value="1"/>
</dbReference>
<evidence type="ECO:0000259" key="10">
    <source>
        <dbReference type="PROSITE" id="PS51192"/>
    </source>
</evidence>
<evidence type="ECO:0000313" key="12">
    <source>
        <dbReference type="EMBL" id="MSU06324.1"/>
    </source>
</evidence>
<dbReference type="InterPro" id="IPR036101">
    <property type="entry name" value="CarD-like/TRCF_RID_sf"/>
</dbReference>
<dbReference type="InterPro" id="IPR001650">
    <property type="entry name" value="Helicase_C-like"/>
</dbReference>
<dbReference type="InterPro" id="IPR014001">
    <property type="entry name" value="Helicase_ATP-bd"/>
</dbReference>
<evidence type="ECO:0000256" key="3">
    <source>
        <dbReference type="ARBA" id="ARBA00022763"/>
    </source>
</evidence>
<dbReference type="Pfam" id="PF00270">
    <property type="entry name" value="DEAD"/>
    <property type="match status" value="1"/>
</dbReference>
<comment type="similarity">
    <text evidence="9">In the N-terminal section; belongs to the UvrB family.</text>
</comment>
<dbReference type="SMART" id="SM01058">
    <property type="entry name" value="CarD_TRCF"/>
    <property type="match status" value="1"/>
</dbReference>
<name>A0A7X2PCE2_9SPIO</name>
<accession>A0A7X2PCE2</accession>
<keyword evidence="1 9" id="KW-0963">Cytoplasm</keyword>
<dbReference type="Pfam" id="PF02559">
    <property type="entry name" value="CarD_TRCF_RID"/>
    <property type="match status" value="1"/>
</dbReference>
<keyword evidence="7 9" id="KW-0238">DNA-binding</keyword>
<dbReference type="PANTHER" id="PTHR47964">
    <property type="entry name" value="ATP-DEPENDENT DNA HELICASE HOMOLOG RECG, CHLOROPLASTIC"/>
    <property type="match status" value="1"/>
</dbReference>
<keyword evidence="2 9" id="KW-0547">Nucleotide-binding</keyword>
<keyword evidence="6 9" id="KW-0067">ATP-binding</keyword>
<evidence type="ECO:0000256" key="2">
    <source>
        <dbReference type="ARBA" id="ARBA00022741"/>
    </source>
</evidence>
<dbReference type="GO" id="GO:0005524">
    <property type="term" value="F:ATP binding"/>
    <property type="evidence" value="ECO:0007669"/>
    <property type="project" value="UniProtKB-UniRule"/>
</dbReference>
<dbReference type="SUPFAM" id="SSF143517">
    <property type="entry name" value="TRCF domain-like"/>
    <property type="match status" value="1"/>
</dbReference>
<evidence type="ECO:0000256" key="1">
    <source>
        <dbReference type="ARBA" id="ARBA00022490"/>
    </source>
</evidence>
<keyword evidence="4 9" id="KW-0378">Hydrolase</keyword>
<evidence type="ECO:0000256" key="5">
    <source>
        <dbReference type="ARBA" id="ARBA00022806"/>
    </source>
</evidence>
<evidence type="ECO:0000313" key="13">
    <source>
        <dbReference type="Proteomes" id="UP000460549"/>
    </source>
</evidence>
<dbReference type="InterPro" id="IPR003711">
    <property type="entry name" value="CarD-like/TRCF_RID"/>
</dbReference>
<organism evidence="12 13">
    <name type="scientific">Bullifex porci</name>
    <dbReference type="NCBI Taxonomy" id="2606638"/>
    <lineage>
        <taxon>Bacteria</taxon>
        <taxon>Pseudomonadati</taxon>
        <taxon>Spirochaetota</taxon>
        <taxon>Spirochaetia</taxon>
        <taxon>Spirochaetales</taxon>
        <taxon>Spirochaetaceae</taxon>
        <taxon>Bullifex</taxon>
    </lineage>
</organism>
<dbReference type="InterPro" id="IPR027417">
    <property type="entry name" value="P-loop_NTPase"/>
</dbReference>
<dbReference type="Pfam" id="PF17757">
    <property type="entry name" value="UvrB_inter"/>
    <property type="match status" value="1"/>
</dbReference>
<comment type="caution">
    <text evidence="12">The sequence shown here is derived from an EMBL/GenBank/DDBJ whole genome shotgun (WGS) entry which is preliminary data.</text>
</comment>
<dbReference type="EMBL" id="VUNN01000009">
    <property type="protein sequence ID" value="MSU06324.1"/>
    <property type="molecule type" value="Genomic_DNA"/>
</dbReference>
<comment type="similarity">
    <text evidence="9">In the C-terminal section; belongs to the helicase family. RecG subfamily.</text>
</comment>
<dbReference type="SMART" id="SM00487">
    <property type="entry name" value="DEXDc"/>
    <property type="match status" value="1"/>
</dbReference>
<dbReference type="PROSITE" id="PS51194">
    <property type="entry name" value="HELICASE_CTER"/>
    <property type="match status" value="1"/>
</dbReference>
<dbReference type="InterPro" id="IPR041471">
    <property type="entry name" value="UvrB_inter"/>
</dbReference>
<dbReference type="Gene3D" id="2.40.10.170">
    <property type="match status" value="1"/>
</dbReference>
<dbReference type="GO" id="GO:0000716">
    <property type="term" value="P:transcription-coupled nucleotide-excision repair, DNA damage recognition"/>
    <property type="evidence" value="ECO:0007669"/>
    <property type="project" value="UniProtKB-UniRule"/>
</dbReference>
<dbReference type="AlphaFoldDB" id="A0A7X2PCE2"/>
<comment type="function">
    <text evidence="9">Couples transcription and DNA repair by recognizing RNA polymerase (RNAP) stalled at DNA lesions. Mediates ATP-dependent release of RNAP and its truncated transcript from the DNA, and recruitment of nucleotide excision repair machinery to the damaged site.</text>
</comment>
<dbReference type="InterPro" id="IPR047112">
    <property type="entry name" value="RecG/Mfd"/>
</dbReference>
<dbReference type="Gene3D" id="3.40.50.300">
    <property type="entry name" value="P-loop containing nucleotide triphosphate hydrolases"/>
    <property type="match status" value="2"/>
</dbReference>
<dbReference type="InterPro" id="IPR004576">
    <property type="entry name" value="Mfd"/>
</dbReference>
<dbReference type="SUPFAM" id="SSF141259">
    <property type="entry name" value="CarD-like"/>
    <property type="match status" value="1"/>
</dbReference>
<comment type="subcellular location">
    <subcellularLocation>
        <location evidence="9">Cytoplasm</location>
    </subcellularLocation>
</comment>
<keyword evidence="5" id="KW-0347">Helicase</keyword>
<dbReference type="NCBIfam" id="TIGR00580">
    <property type="entry name" value="mfd"/>
    <property type="match status" value="1"/>
</dbReference>
<dbReference type="InterPro" id="IPR005118">
    <property type="entry name" value="TRCF_C"/>
</dbReference>
<proteinExistence type="inferred from homology"/>
<dbReference type="PANTHER" id="PTHR47964:SF1">
    <property type="entry name" value="ATP-DEPENDENT DNA HELICASE HOMOLOG RECG, CHLOROPLASTIC"/>
    <property type="match status" value="1"/>
</dbReference>
<dbReference type="GO" id="GO:0006355">
    <property type="term" value="P:regulation of DNA-templated transcription"/>
    <property type="evidence" value="ECO:0007669"/>
    <property type="project" value="UniProtKB-UniRule"/>
</dbReference>
<dbReference type="SUPFAM" id="SSF52540">
    <property type="entry name" value="P-loop containing nucleoside triphosphate hydrolases"/>
    <property type="match status" value="3"/>
</dbReference>
<evidence type="ECO:0000256" key="7">
    <source>
        <dbReference type="ARBA" id="ARBA00023125"/>
    </source>
</evidence>
<evidence type="ECO:0000259" key="11">
    <source>
        <dbReference type="PROSITE" id="PS51194"/>
    </source>
</evidence>
<dbReference type="RefSeq" id="WP_328596759.1">
    <property type="nucleotide sequence ID" value="NZ_VUNN01000009.1"/>
</dbReference>
<dbReference type="Gene3D" id="3.40.50.11180">
    <property type="match status" value="1"/>
</dbReference>
<dbReference type="GO" id="GO:0005737">
    <property type="term" value="C:cytoplasm"/>
    <property type="evidence" value="ECO:0007669"/>
    <property type="project" value="UniProtKB-SubCell"/>
</dbReference>
<dbReference type="InterPro" id="IPR011545">
    <property type="entry name" value="DEAD/DEAH_box_helicase_dom"/>
</dbReference>
<feature type="domain" description="Helicase ATP-binding" evidence="10">
    <location>
        <begin position="556"/>
        <end position="717"/>
    </location>
</feature>
<dbReference type="Pfam" id="PF03461">
    <property type="entry name" value="TRCF"/>
    <property type="match status" value="1"/>
</dbReference>
<dbReference type="Gene3D" id="3.90.1150.50">
    <property type="entry name" value="Transcription-repair-coupling factor, D7 domain"/>
    <property type="match status" value="1"/>
</dbReference>
<sequence>MNKEIQDSIKDYIKSSLLYKSFKKDQGGTFRIKGLDGYALTRLMELVQRSTSSRVIALLPTEEIAKEVYTDLSDLEDIPAVYFPSNGKKLYSPANASMGEYAQSKALSTISSLKQGIIVTSLRAFSSPVISKQSLSNLSLTIKVHDKFDPMSLAKKLSEAGYYRQGSCYEVGTYSIRGEVMEIFPFSEELPVRLYASWDEIEKIALFDPITQKATKSVSRYTLSLMSESSETENASFTSYILDDDYFFYVGSSRMEVAYRSLISEAKALFKEAYNQQKDVVLPDKLLINAPEYIQKRSRKMVVEDIAADDCYTFDIQVAKSYFGNVKYFKEELDALIKNNYKVVVVSPSVVQQQRLETVLRDYPETELVVSDISHGFTIDEIRLSVILDGEIFGRRRIKTEKTLVNVSSAPIDSFVDLHEGDYVVHVNYGIGQFVKIERAKTTRSERDYIKIKYLHDEYLYVPIEQADLVQRYIGSDGRAPKLDTMGGSGWTKKKQRALKNAQELASQLIKLYAARQNSFGFPFLPDNDWQLQFEASFPYTETPDQLKCIEDIKKDMESDKVMDRLICGDVGYGKTEIAFRAAFKAVMSGKQVAFLAPTTILAEQHYRKFKERAQAFPVNVEMLSRIVSTKDQKRILTNLKDGKVDVLFGTHKILQKNVVYKNLGLLVVDEEQRFGVKDKEKIKSMKVNVDCLTLSATPIPRTLYMSLLKVRDMSLLTTAPRERLPISTIITDYNINRVVQAIRKELDRGGQVFYLHNRIQDLSELSYQLRMLIPDAIIEYAHGQMDPNDLEDIMHRFVYEGVQVLVSTTIIENGIDIPNVNTIIIDNAERFGLSQLYQLRGRVGRSDRQGYCYLFYPSEDMLNDDAVKRLKVLSEHTSLGSGFKVAMKDMEIRGAGNILGQEQSGELEAVGLDMYMKILDEEINRQTKGEKSQSDREVYLELDYSGFIPDSYIKDPAIKFEVYRKISSVKEDAELDALRSELEDRFGPYPIEVDNLLCIAQLKILCRRLEIYHLSESRGFVQIEFSHLAAIKPEKIINLLKLGNGRIKMDPSRMNYMKMQTDAVSLKDKALFILDQLKRLE</sequence>
<dbReference type="PROSITE" id="PS51192">
    <property type="entry name" value="HELICASE_ATP_BIND_1"/>
    <property type="match status" value="1"/>
</dbReference>
<keyword evidence="3 9" id="KW-0227">DNA damage</keyword>
<keyword evidence="13" id="KW-1185">Reference proteome</keyword>
<feature type="domain" description="Helicase C-terminal" evidence="11">
    <location>
        <begin position="735"/>
        <end position="892"/>
    </location>
</feature>
<dbReference type="SMART" id="SM00982">
    <property type="entry name" value="TRCF"/>
    <property type="match status" value="1"/>
</dbReference>
<evidence type="ECO:0000256" key="8">
    <source>
        <dbReference type="ARBA" id="ARBA00023204"/>
    </source>
</evidence>
<dbReference type="GO" id="GO:0016787">
    <property type="term" value="F:hydrolase activity"/>
    <property type="evidence" value="ECO:0007669"/>
    <property type="project" value="UniProtKB-KW"/>
</dbReference>
<reference evidence="12 13" key="1">
    <citation type="submission" date="2019-08" db="EMBL/GenBank/DDBJ databases">
        <title>In-depth cultivation of the pig gut microbiome towards novel bacterial diversity and tailored functional studies.</title>
        <authorList>
            <person name="Wylensek D."/>
            <person name="Hitch T.C.A."/>
            <person name="Clavel T."/>
        </authorList>
    </citation>
    <scope>NUCLEOTIDE SEQUENCE [LARGE SCALE GENOMIC DNA]</scope>
    <source>
        <strain evidence="12 13">NM-380-WT-3C1</strain>
    </source>
</reference>
<dbReference type="GO" id="GO:0003678">
    <property type="term" value="F:DNA helicase activity"/>
    <property type="evidence" value="ECO:0007669"/>
    <property type="project" value="TreeGrafter"/>
</dbReference>
<evidence type="ECO:0000256" key="9">
    <source>
        <dbReference type="HAMAP-Rule" id="MF_00969"/>
    </source>
</evidence>
<gene>
    <name evidence="9 12" type="primary">mfd</name>
    <name evidence="12" type="ORF">FYJ80_05965</name>
</gene>
<dbReference type="Proteomes" id="UP000460549">
    <property type="component" value="Unassembled WGS sequence"/>
</dbReference>
<dbReference type="CDD" id="cd17991">
    <property type="entry name" value="DEXHc_TRCF"/>
    <property type="match status" value="1"/>
</dbReference>
<dbReference type="InterPro" id="IPR037235">
    <property type="entry name" value="TRCF-like_C_D7"/>
</dbReference>
<dbReference type="GO" id="GO:0003684">
    <property type="term" value="F:damaged DNA binding"/>
    <property type="evidence" value="ECO:0007669"/>
    <property type="project" value="InterPro"/>
</dbReference>
<evidence type="ECO:0000256" key="6">
    <source>
        <dbReference type="ARBA" id="ARBA00022840"/>
    </source>
</evidence>
<keyword evidence="8 9" id="KW-0234">DNA repair</keyword>
<dbReference type="Gene3D" id="3.30.2060.10">
    <property type="entry name" value="Penicillin-binding protein 1b domain"/>
    <property type="match status" value="1"/>
</dbReference>
<dbReference type="EC" id="3.6.4.-" evidence="9"/>
<dbReference type="Pfam" id="PF00271">
    <property type="entry name" value="Helicase_C"/>
    <property type="match status" value="1"/>
</dbReference>
<evidence type="ECO:0000256" key="4">
    <source>
        <dbReference type="ARBA" id="ARBA00022801"/>
    </source>
</evidence>
<protein>
    <recommendedName>
        <fullName evidence="9">Transcription-repair-coupling factor</fullName>
        <shortName evidence="9">TRCF</shortName>
        <ecNumber evidence="9">3.6.4.-</ecNumber>
    </recommendedName>
</protein>